<gene>
    <name evidence="6" type="ORF">OERS_05370</name>
    <name evidence="5" type="ORF">OJAG_07610</name>
</gene>
<dbReference type="InterPro" id="IPR050465">
    <property type="entry name" value="UPF0194_transport"/>
</dbReference>
<keyword evidence="3" id="KW-0812">Transmembrane</keyword>
<evidence type="ECO:0000256" key="3">
    <source>
        <dbReference type="SAM" id="Phobius"/>
    </source>
</evidence>
<dbReference type="SUPFAM" id="SSF47090">
    <property type="entry name" value="PGBD-like"/>
    <property type="match status" value="1"/>
</dbReference>
<organism evidence="5 7">
    <name type="scientific">Oerskovia enterophila</name>
    <dbReference type="NCBI Taxonomy" id="43678"/>
    <lineage>
        <taxon>Bacteria</taxon>
        <taxon>Bacillati</taxon>
        <taxon>Actinomycetota</taxon>
        <taxon>Actinomycetes</taxon>
        <taxon>Micrococcales</taxon>
        <taxon>Cellulomonadaceae</taxon>
        <taxon>Oerskovia</taxon>
    </lineage>
</organism>
<evidence type="ECO:0000259" key="4">
    <source>
        <dbReference type="Pfam" id="PF01471"/>
    </source>
</evidence>
<reference evidence="6 8" key="2">
    <citation type="submission" date="2016-06" db="EMBL/GenBank/DDBJ databases">
        <title>Genome sequence of Oerskovia enterophila DSM 43852.</title>
        <authorList>
            <person name="Poehlein A."/>
            <person name="Jag V."/>
            <person name="Bengelsdorf F.R."/>
            <person name="Daniel R."/>
            <person name="Duerre P."/>
        </authorList>
    </citation>
    <scope>NUCLEOTIDE SEQUENCE [LARGE SCALE GENOMIC DNA]</scope>
    <source>
        <strain evidence="6 8">DSM 43852</strain>
    </source>
</reference>
<dbReference type="OrthoDB" id="3268648at2"/>
<dbReference type="InterPro" id="IPR002477">
    <property type="entry name" value="Peptidoglycan-bd-like"/>
</dbReference>
<evidence type="ECO:0000313" key="6">
    <source>
        <dbReference type="EMBL" id="OCI32610.1"/>
    </source>
</evidence>
<dbReference type="STRING" id="43678.OJAG_07610"/>
<comment type="caution">
    <text evidence="5">The sequence shown here is derived from an EMBL/GenBank/DDBJ whole genome shotgun (WGS) entry which is preliminary data.</text>
</comment>
<evidence type="ECO:0000313" key="8">
    <source>
        <dbReference type="Proteomes" id="UP000093412"/>
    </source>
</evidence>
<dbReference type="Pfam" id="PF01471">
    <property type="entry name" value="PG_binding_1"/>
    <property type="match status" value="1"/>
</dbReference>
<evidence type="ECO:0000313" key="5">
    <source>
        <dbReference type="EMBL" id="KZM36560.1"/>
    </source>
</evidence>
<sequence length="367" mass="37976">MSAPTTTDQSSATTTARPHRARRWILTTLGALAAVAAVVGVVALTRPPAAPDPTSTRLELETVTVNRGDLTEQVRTQGTLAHNAQRDLGTELTGVITGLPAPGTVVTVGQELFRIDDLPVTLLRGPLPAWRAFTAGMSPGNDVLQLEQNLAQLGFFVAKPDSTFSESTTAAIKKWQKSLKVEQTGTIDLGRVVFSLVDVRVQSHKAQVGDTAGPEILSVTGPDKQVQAFLDQAQAPIAPVGTNVAITLPGGVSTTGTVAEVGAPVEQEGGDDKTLKVPVTLTLDDPAAAESLDNVAVTLVLTRTRATDVLTVPVLALLAQPGGGFAVETSDGDSTHLVPVELGTFANGLVEVTGGDLEVGDTIVVAK</sequence>
<dbReference type="Proteomes" id="UP000076447">
    <property type="component" value="Unassembled WGS sequence"/>
</dbReference>
<dbReference type="EMBL" id="LRIE01000048">
    <property type="protein sequence ID" value="KZM36560.1"/>
    <property type="molecule type" value="Genomic_DNA"/>
</dbReference>
<dbReference type="Gene3D" id="1.10.101.10">
    <property type="entry name" value="PGBD-like superfamily/PGBD"/>
    <property type="match status" value="1"/>
</dbReference>
<evidence type="ECO:0000256" key="1">
    <source>
        <dbReference type="ARBA" id="ARBA00004196"/>
    </source>
</evidence>
<protein>
    <submittedName>
        <fullName evidence="5 6">Peptidoglycan binding domain protein</fullName>
    </submittedName>
</protein>
<evidence type="ECO:0000256" key="2">
    <source>
        <dbReference type="ARBA" id="ARBA00023054"/>
    </source>
</evidence>
<feature type="domain" description="Peptidoglycan binding-like" evidence="4">
    <location>
        <begin position="140"/>
        <end position="188"/>
    </location>
</feature>
<accession>A0A163SLM0</accession>
<feature type="transmembrane region" description="Helical" evidence="3">
    <location>
        <begin position="24"/>
        <end position="44"/>
    </location>
</feature>
<dbReference type="RefSeq" id="WP_056645499.1">
    <property type="nucleotide sequence ID" value="NZ_JBIVFZ010000002.1"/>
</dbReference>
<reference evidence="5 7" key="1">
    <citation type="submission" date="2016-01" db="EMBL/GenBank/DDBJ databases">
        <title>Genome sequence of Oerskovia enterophila VJag, an agar and cellulose degrading bacterium.</title>
        <authorList>
            <person name="Poehlein A."/>
            <person name="Jag V."/>
            <person name="Bengelsdorf F."/>
            <person name="Duerre P."/>
            <person name="Daniel R."/>
        </authorList>
    </citation>
    <scope>NUCLEOTIDE SEQUENCE [LARGE SCALE GENOMIC DNA]</scope>
    <source>
        <strain evidence="5 7">VJag</strain>
    </source>
</reference>
<keyword evidence="8" id="KW-1185">Reference proteome</keyword>
<dbReference type="Proteomes" id="UP000093412">
    <property type="component" value="Unassembled WGS sequence"/>
</dbReference>
<dbReference type="InterPro" id="IPR036365">
    <property type="entry name" value="PGBD-like_sf"/>
</dbReference>
<dbReference type="Gene3D" id="2.40.420.20">
    <property type="match status" value="1"/>
</dbReference>
<evidence type="ECO:0000313" key="7">
    <source>
        <dbReference type="Proteomes" id="UP000076447"/>
    </source>
</evidence>
<dbReference type="PANTHER" id="PTHR32347:SF14">
    <property type="entry name" value="EFFLUX SYSTEM COMPONENT YKNX-RELATED"/>
    <property type="match status" value="1"/>
</dbReference>
<keyword evidence="2" id="KW-0175">Coiled coil</keyword>
<keyword evidence="3" id="KW-1133">Transmembrane helix</keyword>
<comment type="subcellular location">
    <subcellularLocation>
        <location evidence="1">Cell envelope</location>
    </subcellularLocation>
</comment>
<keyword evidence="3" id="KW-0472">Membrane</keyword>
<proteinExistence type="predicted"/>
<dbReference type="PANTHER" id="PTHR32347">
    <property type="entry name" value="EFFLUX SYSTEM COMPONENT YKNX-RELATED"/>
    <property type="match status" value="1"/>
</dbReference>
<dbReference type="PATRIC" id="fig|43678.3.peg.799"/>
<name>A0A163SLM0_9CELL</name>
<dbReference type="EMBL" id="MAQA01000004">
    <property type="protein sequence ID" value="OCI32610.1"/>
    <property type="molecule type" value="Genomic_DNA"/>
</dbReference>
<dbReference type="InterPro" id="IPR036366">
    <property type="entry name" value="PGBDSf"/>
</dbReference>
<dbReference type="AlphaFoldDB" id="A0A163SLM0"/>
<dbReference type="GO" id="GO:0030313">
    <property type="term" value="C:cell envelope"/>
    <property type="evidence" value="ECO:0007669"/>
    <property type="project" value="UniProtKB-SubCell"/>
</dbReference>